<reference evidence="2" key="1">
    <citation type="submission" date="2025-08" db="UniProtKB">
        <authorList>
            <consortium name="RefSeq"/>
        </authorList>
    </citation>
    <scope>IDENTIFICATION</scope>
</reference>
<organism evidence="1 2">
    <name type="scientific">Ceratosolen solmsi marchali</name>
    <dbReference type="NCBI Taxonomy" id="326594"/>
    <lineage>
        <taxon>Eukaryota</taxon>
        <taxon>Metazoa</taxon>
        <taxon>Ecdysozoa</taxon>
        <taxon>Arthropoda</taxon>
        <taxon>Hexapoda</taxon>
        <taxon>Insecta</taxon>
        <taxon>Pterygota</taxon>
        <taxon>Neoptera</taxon>
        <taxon>Endopterygota</taxon>
        <taxon>Hymenoptera</taxon>
        <taxon>Apocrita</taxon>
        <taxon>Proctotrupomorpha</taxon>
        <taxon>Chalcidoidea</taxon>
        <taxon>Agaonidae</taxon>
        <taxon>Agaoninae</taxon>
        <taxon>Ceratosolen</taxon>
    </lineage>
</organism>
<dbReference type="AlphaFoldDB" id="A0AAJ6YRD0"/>
<dbReference type="Proteomes" id="UP000695007">
    <property type="component" value="Unplaced"/>
</dbReference>
<accession>A0AAJ6YRD0</accession>
<proteinExistence type="predicted"/>
<protein>
    <submittedName>
        <fullName evidence="2">Uncharacterized protein LOC105366145</fullName>
    </submittedName>
</protein>
<name>A0AAJ6YRD0_9HYME</name>
<dbReference type="PANTHER" id="PTHR47331">
    <property type="entry name" value="PHD-TYPE DOMAIN-CONTAINING PROTEIN"/>
    <property type="match status" value="1"/>
</dbReference>
<gene>
    <name evidence="2" type="primary">LOC105366145</name>
</gene>
<dbReference type="GeneID" id="105366145"/>
<dbReference type="PANTHER" id="PTHR47331:SF5">
    <property type="entry name" value="RIBONUCLEASE H"/>
    <property type="match status" value="1"/>
</dbReference>
<evidence type="ECO:0000313" key="2">
    <source>
        <dbReference type="RefSeq" id="XP_011502776.1"/>
    </source>
</evidence>
<dbReference type="RefSeq" id="XP_011502776.1">
    <property type="nucleotide sequence ID" value="XM_011504474.1"/>
</dbReference>
<dbReference type="KEGG" id="csol:105366145"/>
<evidence type="ECO:0000313" key="1">
    <source>
        <dbReference type="Proteomes" id="UP000695007"/>
    </source>
</evidence>
<keyword evidence="1" id="KW-1185">Reference proteome</keyword>
<sequence>MGLYGSEVFFGRAHILKSLTNVIPSSVPAVHDWQHLKDIPLADPQYFVPRAVDIILGADMYLKIIKPQVITDSPNVLMAELSIFWMACAGIKVVHSSENPKLTPEEQECQEYYKNNYSRTSSGRYIVCIPFTAPAVGLGDTYGTVRRILQSLVRKFSKAENYLQQYQQFMIEYKNLDHSRQAPQIPSHQVQYYLPHHGVLKLHSTTTKLRVVRHIYSFMVSLTHHNKQQHTTVYSNFTALPPN</sequence>